<sequence length="145" mass="15686">MKTLTLLATLLASVIIAHSAEFTVKGALIADRNATADYSCAWPRGGRRCCGTLRTPGGAHGWRDDETDHCFPASASDHMVCCVDIQNVDNEFNVDDPTVAHHNPLSGPIRRNSDPGSYSWCTCSATICEKQLKGRVAWIGRPGQT</sequence>
<name>A0A8J4AQU6_9CHLO</name>
<organism evidence="2 3">
    <name type="scientific">Volvox africanus</name>
    <dbReference type="NCBI Taxonomy" id="51714"/>
    <lineage>
        <taxon>Eukaryota</taxon>
        <taxon>Viridiplantae</taxon>
        <taxon>Chlorophyta</taxon>
        <taxon>core chlorophytes</taxon>
        <taxon>Chlorophyceae</taxon>
        <taxon>CS clade</taxon>
        <taxon>Chlamydomonadales</taxon>
        <taxon>Volvocaceae</taxon>
        <taxon>Volvox</taxon>
    </lineage>
</organism>
<reference evidence="2" key="1">
    <citation type="journal article" date="2021" name="Proc. Natl. Acad. Sci. U.S.A.">
        <title>Three genomes in the algal genus Volvox reveal the fate of a haploid sex-determining region after a transition to homothallism.</title>
        <authorList>
            <person name="Yamamoto K."/>
            <person name="Hamaji T."/>
            <person name="Kawai-Toyooka H."/>
            <person name="Matsuzaki R."/>
            <person name="Takahashi F."/>
            <person name="Nishimura Y."/>
            <person name="Kawachi M."/>
            <person name="Noguchi H."/>
            <person name="Minakuchi Y."/>
            <person name="Umen J.G."/>
            <person name="Toyoda A."/>
            <person name="Nozaki H."/>
        </authorList>
    </citation>
    <scope>NUCLEOTIDE SEQUENCE</scope>
    <source>
        <strain evidence="2">NIES-3780</strain>
    </source>
</reference>
<dbReference type="AlphaFoldDB" id="A0A8J4AQU6"/>
<protein>
    <submittedName>
        <fullName evidence="2">Uncharacterized protein</fullName>
    </submittedName>
</protein>
<keyword evidence="1" id="KW-0732">Signal</keyword>
<gene>
    <name evidence="2" type="ORF">Vafri_2996</name>
</gene>
<accession>A0A8J4AQU6</accession>
<feature type="signal peptide" evidence="1">
    <location>
        <begin position="1"/>
        <end position="19"/>
    </location>
</feature>
<dbReference type="EMBL" id="BNCO01000003">
    <property type="protein sequence ID" value="GIL45861.1"/>
    <property type="molecule type" value="Genomic_DNA"/>
</dbReference>
<evidence type="ECO:0000313" key="3">
    <source>
        <dbReference type="Proteomes" id="UP000747399"/>
    </source>
</evidence>
<feature type="chain" id="PRO_5035226238" evidence="1">
    <location>
        <begin position="20"/>
        <end position="145"/>
    </location>
</feature>
<evidence type="ECO:0000313" key="2">
    <source>
        <dbReference type="EMBL" id="GIL45861.1"/>
    </source>
</evidence>
<evidence type="ECO:0000256" key="1">
    <source>
        <dbReference type="SAM" id="SignalP"/>
    </source>
</evidence>
<comment type="caution">
    <text evidence="2">The sequence shown here is derived from an EMBL/GenBank/DDBJ whole genome shotgun (WGS) entry which is preliminary data.</text>
</comment>
<dbReference type="Proteomes" id="UP000747399">
    <property type="component" value="Unassembled WGS sequence"/>
</dbReference>
<keyword evidence="3" id="KW-1185">Reference proteome</keyword>
<proteinExistence type="predicted"/>